<dbReference type="Gene3D" id="2.60.40.10">
    <property type="entry name" value="Immunoglobulins"/>
    <property type="match status" value="1"/>
</dbReference>
<name>A0A748Y0L0_SALER</name>
<dbReference type="SUPFAM" id="SSF48726">
    <property type="entry name" value="Immunoglobulin"/>
    <property type="match status" value="1"/>
</dbReference>
<dbReference type="InterPro" id="IPR036179">
    <property type="entry name" value="Ig-like_dom_sf"/>
</dbReference>
<evidence type="ECO:0008006" key="2">
    <source>
        <dbReference type="Google" id="ProtNLM"/>
    </source>
</evidence>
<evidence type="ECO:0000313" key="1">
    <source>
        <dbReference type="EMBL" id="HAF5327244.1"/>
    </source>
</evidence>
<sequence length="152" mass="16327">MGFFKVKDVPSRRVVQYSRVSGSSENVVFIEDESVLGTPVDDMPFADKTGIVLPAAGMLYEIPYLADAGDVYFSVQPQDVELADGSATITVEVKAGKAPYVLTWYKDGKEVVNVPEEALSLTVNVVGEYFVKVTDADGVGAVSKAVKVTEPE</sequence>
<comment type="caution">
    <text evidence="1">The sequence shown here is derived from an EMBL/GenBank/DDBJ whole genome shotgun (WGS) entry which is preliminary data.</text>
</comment>
<reference evidence="1" key="1">
    <citation type="journal article" date="2018" name="Genome Biol.">
        <title>SKESA: strategic k-mer extension for scrupulous assemblies.</title>
        <authorList>
            <person name="Souvorov A."/>
            <person name="Agarwala R."/>
            <person name="Lipman D.J."/>
        </authorList>
    </citation>
    <scope>NUCLEOTIDE SEQUENCE</scope>
    <source>
        <strain evidence="1">MA.BD-DU-2006-12-002356</strain>
    </source>
</reference>
<gene>
    <name evidence="1" type="ORF">G8A89_004802</name>
</gene>
<accession>A0A748Y0L0</accession>
<dbReference type="EMBL" id="DAAVLW010000019">
    <property type="protein sequence ID" value="HAF5327244.1"/>
    <property type="molecule type" value="Genomic_DNA"/>
</dbReference>
<protein>
    <recommendedName>
        <fullName evidence="2">Ig-like domain-containing protein</fullName>
    </recommendedName>
</protein>
<dbReference type="InterPro" id="IPR013783">
    <property type="entry name" value="Ig-like_fold"/>
</dbReference>
<organism evidence="1">
    <name type="scientific">Salmonella enterica</name>
    <name type="common">Salmonella choleraesuis</name>
    <dbReference type="NCBI Taxonomy" id="28901"/>
    <lineage>
        <taxon>Bacteria</taxon>
        <taxon>Pseudomonadati</taxon>
        <taxon>Pseudomonadota</taxon>
        <taxon>Gammaproteobacteria</taxon>
        <taxon>Enterobacterales</taxon>
        <taxon>Enterobacteriaceae</taxon>
        <taxon>Salmonella</taxon>
    </lineage>
</organism>
<reference evidence="1" key="2">
    <citation type="submission" date="2020-02" db="EMBL/GenBank/DDBJ databases">
        <authorList>
            <consortium name="NCBI Pathogen Detection Project"/>
        </authorList>
    </citation>
    <scope>NUCLEOTIDE SEQUENCE</scope>
    <source>
        <strain evidence="1">MA.BD-DU-2006-12-002356</strain>
    </source>
</reference>
<dbReference type="AlphaFoldDB" id="A0A748Y0L0"/>
<proteinExistence type="predicted"/>